<dbReference type="PANTHER" id="PTHR45786">
    <property type="entry name" value="DNA BINDING PROTEIN-LIKE"/>
    <property type="match status" value="1"/>
</dbReference>
<keyword evidence="4" id="KW-1185">Reference proteome</keyword>
<feature type="compositionally biased region" description="Polar residues" evidence="1">
    <location>
        <begin position="448"/>
        <end position="468"/>
    </location>
</feature>
<feature type="region of interest" description="Disordered" evidence="1">
    <location>
        <begin position="1"/>
        <end position="36"/>
    </location>
</feature>
<dbReference type="PANTHER" id="PTHR45786:SF66">
    <property type="entry name" value="HOOK MOTIF PROTEIN, PUTATIVE-RELATED"/>
    <property type="match status" value="1"/>
</dbReference>
<dbReference type="OrthoDB" id="1900198at2759"/>
<dbReference type="STRING" id="35608.A0A2U1MFN9"/>
<feature type="region of interest" description="Disordered" evidence="1">
    <location>
        <begin position="147"/>
        <end position="188"/>
    </location>
</feature>
<dbReference type="Pfam" id="PF14214">
    <property type="entry name" value="Helitron_like_N"/>
    <property type="match status" value="1"/>
</dbReference>
<feature type="region of interest" description="Disordered" evidence="1">
    <location>
        <begin position="284"/>
        <end position="307"/>
    </location>
</feature>
<feature type="compositionally biased region" description="Basic and acidic residues" evidence="1">
    <location>
        <begin position="1"/>
        <end position="18"/>
    </location>
</feature>
<protein>
    <recommendedName>
        <fullName evidence="2">Helitron helicase-like domain-containing protein</fullName>
    </recommendedName>
</protein>
<proteinExistence type="predicted"/>
<dbReference type="Proteomes" id="UP000245207">
    <property type="component" value="Unassembled WGS sequence"/>
</dbReference>
<evidence type="ECO:0000256" key="1">
    <source>
        <dbReference type="SAM" id="MobiDB-lite"/>
    </source>
</evidence>
<sequence>MDENNERLSRKRKTDVPSKKKPQASNQRLPLSETVTASSNTRVSLAELLTYDPLTGTLPTSHLSNTSSTQQEKLKGSFAQTKRRPRNVLPLADVTNYFPQSLNAVSNLVNSSTDSTSAFCQVSQRSVVCNTINNGNLGSFSPNSLPTSCNKPASVPATRKRQSPLDHISNGPVSIMPQQPKNVSTTPSSNMCNRAMTSGGSILTQTRVPIKIVNNVHRSSATRNTVVAHTTQSTPDGATRHRQSPMTNVSNVSFQTPESHKVNQRTNNTSTSVVQRTIPSIITQNSSYEVGESSRRTKRSKRPSLQAPTPVRFYLNDDDGNVRKVYDKYVGISEGRVSIIPQQPITYATPSSDIGVILSSNSRNSIGRVSIMPQQPITYATPSSDIGVILSSNSGNSIVSQRSVVCNTINNGNLGSFSPNSLPTSCNKPASVPATRKRQSPLDHISNGPVSITPQQPKTVSTTPSSNMCNRAMTSGGSICKNEYTAAFNCSSSSGPSNSKHPIDRNIINEVRAVLDTSSELVQTFRRARDRYTEDTEQNIKIKLIAKRGKDGRNYNLPTANEVAGLIVGDFDSCAEQRDIIIDKRGEGLQRINIFHPMYLPLQYPLLMPRAQDGYHLNIPLRKTGKQTATNQRTTDKKEKNDKTVTMRQWFSYHIMDRPNQENLFTHGGCLFQQFLVDGYTMVETERLYFHRSKQSKLRCDTYSNIRQSIASGNTDPTTLGKPLLRSRGTTLRHWPEMPYPDDTYITDFGNRLIHEETYYNPVELQSEYERI</sequence>
<dbReference type="InterPro" id="IPR025476">
    <property type="entry name" value="Helitron_helicase-like"/>
</dbReference>
<reference evidence="3 4" key="1">
    <citation type="journal article" date="2018" name="Mol. Plant">
        <title>The genome of Artemisia annua provides insight into the evolution of Asteraceae family and artemisinin biosynthesis.</title>
        <authorList>
            <person name="Shen Q."/>
            <person name="Zhang L."/>
            <person name="Liao Z."/>
            <person name="Wang S."/>
            <person name="Yan T."/>
            <person name="Shi P."/>
            <person name="Liu M."/>
            <person name="Fu X."/>
            <person name="Pan Q."/>
            <person name="Wang Y."/>
            <person name="Lv Z."/>
            <person name="Lu X."/>
            <person name="Zhang F."/>
            <person name="Jiang W."/>
            <person name="Ma Y."/>
            <person name="Chen M."/>
            <person name="Hao X."/>
            <person name="Li L."/>
            <person name="Tang Y."/>
            <person name="Lv G."/>
            <person name="Zhou Y."/>
            <person name="Sun X."/>
            <person name="Brodelius P.E."/>
            <person name="Rose J.K.C."/>
            <person name="Tang K."/>
        </authorList>
    </citation>
    <scope>NUCLEOTIDE SEQUENCE [LARGE SCALE GENOMIC DNA]</scope>
    <source>
        <strain evidence="4">cv. Huhao1</strain>
        <tissue evidence="3">Leaf</tissue>
    </source>
</reference>
<gene>
    <name evidence="3" type="ORF">CTI12_AA386170</name>
</gene>
<feature type="region of interest" description="Disordered" evidence="1">
    <location>
        <begin position="57"/>
        <end position="84"/>
    </location>
</feature>
<evidence type="ECO:0000313" key="3">
    <source>
        <dbReference type="EMBL" id="PWA60075.1"/>
    </source>
</evidence>
<feature type="domain" description="Helitron helicase-like" evidence="2">
    <location>
        <begin position="650"/>
        <end position="718"/>
    </location>
</feature>
<evidence type="ECO:0000259" key="2">
    <source>
        <dbReference type="Pfam" id="PF14214"/>
    </source>
</evidence>
<feature type="compositionally biased region" description="Polar residues" evidence="1">
    <location>
        <begin position="57"/>
        <end position="71"/>
    </location>
</feature>
<feature type="compositionally biased region" description="Polar residues" evidence="1">
    <location>
        <begin position="176"/>
        <end position="188"/>
    </location>
</feature>
<accession>A0A2U1MFN9</accession>
<feature type="region of interest" description="Disordered" evidence="1">
    <location>
        <begin position="224"/>
        <end position="245"/>
    </location>
</feature>
<evidence type="ECO:0000313" key="4">
    <source>
        <dbReference type="Proteomes" id="UP000245207"/>
    </source>
</evidence>
<comment type="caution">
    <text evidence="3">The sequence shown here is derived from an EMBL/GenBank/DDBJ whole genome shotgun (WGS) entry which is preliminary data.</text>
</comment>
<dbReference type="AlphaFoldDB" id="A0A2U1MFN9"/>
<feature type="compositionally biased region" description="Polar residues" evidence="1">
    <location>
        <begin position="224"/>
        <end position="236"/>
    </location>
</feature>
<organism evidence="3 4">
    <name type="scientific">Artemisia annua</name>
    <name type="common">Sweet wormwood</name>
    <dbReference type="NCBI Taxonomy" id="35608"/>
    <lineage>
        <taxon>Eukaryota</taxon>
        <taxon>Viridiplantae</taxon>
        <taxon>Streptophyta</taxon>
        <taxon>Embryophyta</taxon>
        <taxon>Tracheophyta</taxon>
        <taxon>Spermatophyta</taxon>
        <taxon>Magnoliopsida</taxon>
        <taxon>eudicotyledons</taxon>
        <taxon>Gunneridae</taxon>
        <taxon>Pentapetalae</taxon>
        <taxon>asterids</taxon>
        <taxon>campanulids</taxon>
        <taxon>Asterales</taxon>
        <taxon>Asteraceae</taxon>
        <taxon>Asteroideae</taxon>
        <taxon>Anthemideae</taxon>
        <taxon>Artemisiinae</taxon>
        <taxon>Artemisia</taxon>
    </lineage>
</organism>
<name>A0A2U1MFN9_ARTAN</name>
<dbReference type="EMBL" id="PKPP01005447">
    <property type="protein sequence ID" value="PWA60075.1"/>
    <property type="molecule type" value="Genomic_DNA"/>
</dbReference>
<feature type="region of interest" description="Disordered" evidence="1">
    <location>
        <begin position="424"/>
        <end position="468"/>
    </location>
</feature>
<feature type="compositionally biased region" description="Polar residues" evidence="1">
    <location>
        <begin position="23"/>
        <end position="36"/>
    </location>
</feature>